<evidence type="ECO:0000313" key="1">
    <source>
        <dbReference type="EMBL" id="VUZ41589.1"/>
    </source>
</evidence>
<organism evidence="1 2">
    <name type="scientific">Hymenolepis diminuta</name>
    <name type="common">Rat tapeworm</name>
    <dbReference type="NCBI Taxonomy" id="6216"/>
    <lineage>
        <taxon>Eukaryota</taxon>
        <taxon>Metazoa</taxon>
        <taxon>Spiralia</taxon>
        <taxon>Lophotrochozoa</taxon>
        <taxon>Platyhelminthes</taxon>
        <taxon>Cestoda</taxon>
        <taxon>Eucestoda</taxon>
        <taxon>Cyclophyllidea</taxon>
        <taxon>Hymenolepididae</taxon>
        <taxon>Hymenolepis</taxon>
    </lineage>
</organism>
<proteinExistence type="predicted"/>
<dbReference type="Proteomes" id="UP000321570">
    <property type="component" value="Unassembled WGS sequence"/>
</dbReference>
<evidence type="ECO:0000313" key="2">
    <source>
        <dbReference type="Proteomes" id="UP000321570"/>
    </source>
</evidence>
<name>A0A564Y3M8_HYMDI</name>
<feature type="non-terminal residue" evidence="1">
    <location>
        <position position="57"/>
    </location>
</feature>
<gene>
    <name evidence="1" type="ORF">WMSIL1_LOCUS2525</name>
</gene>
<dbReference type="AlphaFoldDB" id="A0A564Y3M8"/>
<keyword evidence="2" id="KW-1185">Reference proteome</keyword>
<accession>A0A564Y3M8</accession>
<dbReference type="EMBL" id="CABIJS010000066">
    <property type="protein sequence ID" value="VUZ41589.1"/>
    <property type="molecule type" value="Genomic_DNA"/>
</dbReference>
<reference evidence="1 2" key="1">
    <citation type="submission" date="2019-07" db="EMBL/GenBank/DDBJ databases">
        <authorList>
            <person name="Jastrzebski P J."/>
            <person name="Paukszto L."/>
            <person name="Jastrzebski P J."/>
        </authorList>
    </citation>
    <scope>NUCLEOTIDE SEQUENCE [LARGE SCALE GENOMIC DNA]</scope>
    <source>
        <strain evidence="1 2">WMS-il1</strain>
    </source>
</reference>
<protein>
    <submittedName>
        <fullName evidence="1">Uncharacterized protein</fullName>
    </submittedName>
</protein>
<sequence>MILDAYMGFAELAGGYRIPIGFGASFADLDMIDGVQIIGKGDKSVGSAILQQAIYPE</sequence>